<protein>
    <submittedName>
        <fullName evidence="2">Uncharacterized protein</fullName>
    </submittedName>
</protein>
<dbReference type="Proteomes" id="UP000501648">
    <property type="component" value="Chromosome"/>
</dbReference>
<feature type="compositionally biased region" description="Low complexity" evidence="1">
    <location>
        <begin position="74"/>
        <end position="90"/>
    </location>
</feature>
<feature type="compositionally biased region" description="Polar residues" evidence="1">
    <location>
        <begin position="91"/>
        <end position="100"/>
    </location>
</feature>
<evidence type="ECO:0000313" key="3">
    <source>
        <dbReference type="Proteomes" id="UP000501648"/>
    </source>
</evidence>
<dbReference type="EMBL" id="CP008956">
    <property type="protein sequence ID" value="QJQ02114.1"/>
    <property type="molecule type" value="Genomic_DNA"/>
</dbReference>
<gene>
    <name evidence="2" type="ORF">C798_18310</name>
</gene>
<evidence type="ECO:0000256" key="1">
    <source>
        <dbReference type="SAM" id="MobiDB-lite"/>
    </source>
</evidence>
<sequence length="143" mass="14450">MDVKVIARQSLMHGRLNLRKGEMVEIPEAIAAELERVSLVKRVEIEPAAPAAPTKGSTANTRTSRSKKEPAPAPAGDANPNVPPGGANANSVVDGTQSGQEGMPANVVQTSAQAPVAVGDQEPPPDGTDGAAKEPGADGGEGD</sequence>
<reference evidence="2 3" key="1">
    <citation type="journal article" date="2012" name="J. Bacteriol.">
        <title>Genome sequence of the pathogenic Herbaspirillum seropedicae strain Os34, isolated from rice roots.</title>
        <authorList>
            <person name="Ye W."/>
            <person name="Ye S."/>
            <person name="Liu J."/>
            <person name="Chang S."/>
            <person name="Chen M."/>
            <person name="Zhu B."/>
            <person name="Guo L."/>
            <person name="An Q."/>
        </authorList>
    </citation>
    <scope>NUCLEOTIDE SEQUENCE [LARGE SCALE GENOMIC DNA]</scope>
    <source>
        <strain evidence="2 3">Os34</strain>
    </source>
</reference>
<evidence type="ECO:0000313" key="2">
    <source>
        <dbReference type="EMBL" id="QJQ02114.1"/>
    </source>
</evidence>
<accession>A0A6M3ZTY6</accession>
<proteinExistence type="predicted"/>
<organism evidence="2 3">
    <name type="scientific">Herbaspirillum rubrisubalbicans Os34</name>
    <dbReference type="NCBI Taxonomy" id="1235827"/>
    <lineage>
        <taxon>Bacteria</taxon>
        <taxon>Pseudomonadati</taxon>
        <taxon>Pseudomonadota</taxon>
        <taxon>Betaproteobacteria</taxon>
        <taxon>Burkholderiales</taxon>
        <taxon>Oxalobacteraceae</taxon>
        <taxon>Herbaspirillum</taxon>
    </lineage>
</organism>
<dbReference type="AlphaFoldDB" id="A0A6M3ZTY6"/>
<dbReference type="RefSeq" id="WP_017454752.1">
    <property type="nucleotide sequence ID" value="NZ_CP008956.1"/>
</dbReference>
<name>A0A6M3ZTY6_9BURK</name>
<feature type="region of interest" description="Disordered" evidence="1">
    <location>
        <begin position="44"/>
        <end position="143"/>
    </location>
</feature>